<evidence type="ECO:0000313" key="1">
    <source>
        <dbReference type="EMBL" id="KAL1507032.1"/>
    </source>
</evidence>
<protein>
    <recommendedName>
        <fullName evidence="3">Fe2OG dioxygenase domain-containing protein</fullName>
    </recommendedName>
</protein>
<sequence length="426" mass="46777">MRPREWWRRLRARALRRSARREAAAGREHHALLLARRAMLCCPRTLPASCRLAAEILRQEAATSLGLRAAAALYRFVLAHADESSELRARARDRLILLACQQREEGLATALLLDAGYEYRLSPEILSYPLRTPEPHALAKSPRAHAHVVDGVLPAGMLRALQRALAPRSPFWRAHGYRCGHSPFFSYVHSLSRPPRNGLDRVLALLHRQAVAAFPAVAHATQAEWWAHCRPHATGHQLHYDSDDEGRGGVRNPTVSSALYLSEAVGGPTLVTSQRLSHPRLATHGWTATPRVNRVLYFDGALLHGVVPGRGPVGAAASPRGTRRISLMVAFWPSIRERSAARPAAARPFPYPPAEARSAEASASASWASLFDWPESSDGEPTPAVASASELRYVEPIWLPVDQEDGAARALPVGMPNYDACFQGFS</sequence>
<gene>
    <name evidence="1" type="ORF">AB1Y20_007894</name>
</gene>
<comment type="caution">
    <text evidence="1">The sequence shown here is derived from an EMBL/GenBank/DDBJ whole genome shotgun (WGS) entry which is preliminary data.</text>
</comment>
<accession>A0AB34IT70</accession>
<evidence type="ECO:0000313" key="2">
    <source>
        <dbReference type="Proteomes" id="UP001515480"/>
    </source>
</evidence>
<keyword evidence="2" id="KW-1185">Reference proteome</keyword>
<dbReference type="Proteomes" id="UP001515480">
    <property type="component" value="Unassembled WGS sequence"/>
</dbReference>
<reference evidence="1 2" key="1">
    <citation type="journal article" date="2024" name="Science">
        <title>Giant polyketide synthase enzymes in the biosynthesis of giant marine polyether toxins.</title>
        <authorList>
            <person name="Fallon T.R."/>
            <person name="Shende V.V."/>
            <person name="Wierzbicki I.H."/>
            <person name="Pendleton A.L."/>
            <person name="Watervoot N.F."/>
            <person name="Auber R.P."/>
            <person name="Gonzalez D.J."/>
            <person name="Wisecaver J.H."/>
            <person name="Moore B.S."/>
        </authorList>
    </citation>
    <scope>NUCLEOTIDE SEQUENCE [LARGE SCALE GENOMIC DNA]</scope>
    <source>
        <strain evidence="1 2">12B1</strain>
    </source>
</reference>
<dbReference type="EMBL" id="JBGBPQ010000018">
    <property type="protein sequence ID" value="KAL1507032.1"/>
    <property type="molecule type" value="Genomic_DNA"/>
</dbReference>
<evidence type="ECO:0008006" key="3">
    <source>
        <dbReference type="Google" id="ProtNLM"/>
    </source>
</evidence>
<proteinExistence type="predicted"/>
<name>A0AB34IT70_PRYPA</name>
<organism evidence="1 2">
    <name type="scientific">Prymnesium parvum</name>
    <name type="common">Toxic golden alga</name>
    <dbReference type="NCBI Taxonomy" id="97485"/>
    <lineage>
        <taxon>Eukaryota</taxon>
        <taxon>Haptista</taxon>
        <taxon>Haptophyta</taxon>
        <taxon>Prymnesiophyceae</taxon>
        <taxon>Prymnesiales</taxon>
        <taxon>Prymnesiaceae</taxon>
        <taxon>Prymnesium</taxon>
    </lineage>
</organism>
<dbReference type="AlphaFoldDB" id="A0AB34IT70"/>